<dbReference type="AlphaFoldDB" id="A0A2K3N9D4"/>
<dbReference type="PROSITE" id="PS50067">
    <property type="entry name" value="KINESIN_MOTOR_2"/>
    <property type="match status" value="1"/>
</dbReference>
<evidence type="ECO:0000256" key="3">
    <source>
        <dbReference type="SAM" id="Coils"/>
    </source>
</evidence>
<dbReference type="Pfam" id="PF16796">
    <property type="entry name" value="Microtub_bd"/>
    <property type="match status" value="1"/>
</dbReference>
<name>A0A2K3N9D4_TRIPR</name>
<keyword evidence="3" id="KW-0175">Coiled coil</keyword>
<dbReference type="InterPro" id="IPR027417">
    <property type="entry name" value="P-loop_NTPase"/>
</dbReference>
<comment type="similarity">
    <text evidence="2">Belongs to the TRAFAC class myosin-kinesin ATPase superfamily. Kinesin family.</text>
</comment>
<feature type="non-terminal residue" evidence="6">
    <location>
        <position position="280"/>
    </location>
</feature>
<dbReference type="InterPro" id="IPR027640">
    <property type="entry name" value="Kinesin-like_fam"/>
</dbReference>
<reference evidence="6 7" key="1">
    <citation type="journal article" date="2014" name="Am. J. Bot.">
        <title>Genome assembly and annotation for red clover (Trifolium pratense; Fabaceae).</title>
        <authorList>
            <person name="Istvanek J."/>
            <person name="Jaros M."/>
            <person name="Krenek A."/>
            <person name="Repkova J."/>
        </authorList>
    </citation>
    <scope>NUCLEOTIDE SEQUENCE [LARGE SCALE GENOMIC DNA]</scope>
    <source>
        <strain evidence="7">cv. Tatra</strain>
        <tissue evidence="6">Young leaves</tissue>
    </source>
</reference>
<dbReference type="Proteomes" id="UP000236291">
    <property type="component" value="Unassembled WGS sequence"/>
</dbReference>
<feature type="binding site" evidence="2">
    <location>
        <begin position="226"/>
        <end position="233"/>
    </location>
    <ligand>
        <name>ATP</name>
        <dbReference type="ChEBI" id="CHEBI:30616"/>
    </ligand>
</feature>
<evidence type="ECO:0000259" key="5">
    <source>
        <dbReference type="PROSITE" id="PS50067"/>
    </source>
</evidence>
<evidence type="ECO:0000256" key="1">
    <source>
        <dbReference type="ARBA" id="ARBA00023175"/>
    </source>
</evidence>
<protein>
    <submittedName>
        <fullName evidence="6">Geminivirus rep-interacting motor</fullName>
    </submittedName>
</protein>
<proteinExistence type="inferred from homology"/>
<dbReference type="InterPro" id="IPR036961">
    <property type="entry name" value="Kinesin_motor_dom_sf"/>
</dbReference>
<dbReference type="Gene3D" id="3.40.850.10">
    <property type="entry name" value="Kinesin motor domain"/>
    <property type="match status" value="1"/>
</dbReference>
<dbReference type="GO" id="GO:0007018">
    <property type="term" value="P:microtubule-based movement"/>
    <property type="evidence" value="ECO:0007669"/>
    <property type="project" value="InterPro"/>
</dbReference>
<feature type="region of interest" description="Disordered" evidence="4">
    <location>
        <begin position="1"/>
        <end position="40"/>
    </location>
</feature>
<keyword evidence="1 2" id="KW-0505">Motor protein</keyword>
<feature type="compositionally biased region" description="Low complexity" evidence="4">
    <location>
        <begin position="20"/>
        <end position="30"/>
    </location>
</feature>
<dbReference type="GO" id="GO:0008017">
    <property type="term" value="F:microtubule binding"/>
    <property type="evidence" value="ECO:0007669"/>
    <property type="project" value="InterPro"/>
</dbReference>
<dbReference type="SMART" id="SM00129">
    <property type="entry name" value="KISc"/>
    <property type="match status" value="1"/>
</dbReference>
<comment type="caution">
    <text evidence="6">The sequence shown here is derived from an EMBL/GenBank/DDBJ whole genome shotgun (WGS) entry which is preliminary data.</text>
</comment>
<dbReference type="PANTHER" id="PTHR47972">
    <property type="entry name" value="KINESIN-LIKE PROTEIN KLP-3"/>
    <property type="match status" value="1"/>
</dbReference>
<dbReference type="EMBL" id="ASHM01017963">
    <property type="protein sequence ID" value="PNX99620.1"/>
    <property type="molecule type" value="Genomic_DNA"/>
</dbReference>
<evidence type="ECO:0000313" key="7">
    <source>
        <dbReference type="Proteomes" id="UP000236291"/>
    </source>
</evidence>
<reference evidence="6 7" key="2">
    <citation type="journal article" date="2017" name="Front. Plant Sci.">
        <title>Gene Classification and Mining of Molecular Markers Useful in Red Clover (Trifolium pratense) Breeding.</title>
        <authorList>
            <person name="Istvanek J."/>
            <person name="Dluhosova J."/>
            <person name="Dluhos P."/>
            <person name="Patkova L."/>
            <person name="Nedelnik J."/>
            <person name="Repkova J."/>
        </authorList>
    </citation>
    <scope>NUCLEOTIDE SEQUENCE [LARGE SCALE GENOMIC DNA]</scope>
    <source>
        <strain evidence="7">cv. Tatra</strain>
        <tissue evidence="6">Young leaves</tissue>
    </source>
</reference>
<feature type="coiled-coil region" evidence="3">
    <location>
        <begin position="65"/>
        <end position="92"/>
    </location>
</feature>
<dbReference type="GO" id="GO:0015630">
    <property type="term" value="C:microtubule cytoskeleton"/>
    <property type="evidence" value="ECO:0007669"/>
    <property type="project" value="TreeGrafter"/>
</dbReference>
<dbReference type="SUPFAM" id="SSF52540">
    <property type="entry name" value="P-loop containing nucleoside triphosphate hydrolases"/>
    <property type="match status" value="1"/>
</dbReference>
<evidence type="ECO:0000256" key="4">
    <source>
        <dbReference type="SAM" id="MobiDB-lite"/>
    </source>
</evidence>
<feature type="domain" description="Kinesin motor" evidence="5">
    <location>
        <begin position="145"/>
        <end position="280"/>
    </location>
</feature>
<dbReference type="PANTHER" id="PTHR47972:SF22">
    <property type="entry name" value="KINESIN-LIKE PROTEIN KIN-14A-RELATED"/>
    <property type="match status" value="1"/>
</dbReference>
<accession>A0A2K3N9D4</accession>
<sequence length="280" mass="31951">MAEQRNRWSWDVTGFEPWKSSSPSQASSSPSEHDDRKPNAPLVRRYSISTSSVLPHHKITTASKLQRLNDKVKLARDDYLQLRQEASELQEYSNAKLDRVTRYLGVLAEKTRKLDQVALETEARISPLINEKKRLFNDLLTSKGSIRIFCRTRPLFEDEGPSVVDFPDDHTIRVNTGDDSFANPKKDYEFDKVYGPHVGQAELFSDVQPLVQSALDGYNVSIFAYGQTHSGKTHTMEGSSYDRGLYARCFEELFDLANLDTTSTSQYKFCVTVCELYNEQ</sequence>
<evidence type="ECO:0000313" key="6">
    <source>
        <dbReference type="EMBL" id="PNX99620.1"/>
    </source>
</evidence>
<keyword evidence="2" id="KW-0547">Nucleotide-binding</keyword>
<dbReference type="GO" id="GO:0003777">
    <property type="term" value="F:microtubule motor activity"/>
    <property type="evidence" value="ECO:0007669"/>
    <property type="project" value="InterPro"/>
</dbReference>
<keyword evidence="2" id="KW-0067">ATP-binding</keyword>
<dbReference type="STRING" id="57577.A0A2K3N9D4"/>
<dbReference type="GO" id="GO:0005524">
    <property type="term" value="F:ATP binding"/>
    <property type="evidence" value="ECO:0007669"/>
    <property type="project" value="UniProtKB-UniRule"/>
</dbReference>
<dbReference type="InterPro" id="IPR001752">
    <property type="entry name" value="Kinesin_motor_dom"/>
</dbReference>
<dbReference type="InterPro" id="IPR031852">
    <property type="entry name" value="Vik1/Cik1_MT-bd"/>
</dbReference>
<dbReference type="ExpressionAtlas" id="A0A2K3N9D4">
    <property type="expression patterns" value="baseline"/>
</dbReference>
<gene>
    <name evidence="6" type="ORF">L195_g022889</name>
</gene>
<evidence type="ECO:0000256" key="2">
    <source>
        <dbReference type="PROSITE-ProRule" id="PRU00283"/>
    </source>
</evidence>
<organism evidence="6 7">
    <name type="scientific">Trifolium pratense</name>
    <name type="common">Red clover</name>
    <dbReference type="NCBI Taxonomy" id="57577"/>
    <lineage>
        <taxon>Eukaryota</taxon>
        <taxon>Viridiplantae</taxon>
        <taxon>Streptophyta</taxon>
        <taxon>Embryophyta</taxon>
        <taxon>Tracheophyta</taxon>
        <taxon>Spermatophyta</taxon>
        <taxon>Magnoliopsida</taxon>
        <taxon>eudicotyledons</taxon>
        <taxon>Gunneridae</taxon>
        <taxon>Pentapetalae</taxon>
        <taxon>rosids</taxon>
        <taxon>fabids</taxon>
        <taxon>Fabales</taxon>
        <taxon>Fabaceae</taxon>
        <taxon>Papilionoideae</taxon>
        <taxon>50 kb inversion clade</taxon>
        <taxon>NPAAA clade</taxon>
        <taxon>Hologalegina</taxon>
        <taxon>IRL clade</taxon>
        <taxon>Trifolieae</taxon>
        <taxon>Trifolium</taxon>
    </lineage>
</organism>